<name>A0A1R3ITH0_COCAP</name>
<dbReference type="Proteomes" id="UP000188268">
    <property type="component" value="Unassembled WGS sequence"/>
</dbReference>
<feature type="region of interest" description="Disordered" evidence="1">
    <location>
        <begin position="1"/>
        <end position="38"/>
    </location>
</feature>
<evidence type="ECO:0000256" key="1">
    <source>
        <dbReference type="SAM" id="MobiDB-lite"/>
    </source>
</evidence>
<feature type="compositionally biased region" description="Low complexity" evidence="1">
    <location>
        <begin position="1"/>
        <end position="12"/>
    </location>
</feature>
<proteinExistence type="predicted"/>
<accession>A0A1R3ITH0</accession>
<dbReference type="AlphaFoldDB" id="A0A1R3ITH0"/>
<gene>
    <name evidence="2" type="ORF">CCACVL1_09959</name>
</gene>
<comment type="caution">
    <text evidence="2">The sequence shown here is derived from an EMBL/GenBank/DDBJ whole genome shotgun (WGS) entry which is preliminary data.</text>
</comment>
<evidence type="ECO:0000313" key="3">
    <source>
        <dbReference type="Proteomes" id="UP000188268"/>
    </source>
</evidence>
<dbReference type="Gramene" id="OMO85864">
    <property type="protein sequence ID" value="OMO85864"/>
    <property type="gene ID" value="CCACVL1_09959"/>
</dbReference>
<evidence type="ECO:0000313" key="2">
    <source>
        <dbReference type="EMBL" id="OMO85864.1"/>
    </source>
</evidence>
<reference evidence="2 3" key="1">
    <citation type="submission" date="2013-09" db="EMBL/GenBank/DDBJ databases">
        <title>Corchorus capsularis genome sequencing.</title>
        <authorList>
            <person name="Alam M."/>
            <person name="Haque M.S."/>
            <person name="Islam M.S."/>
            <person name="Emdad E.M."/>
            <person name="Islam M.M."/>
            <person name="Ahmed B."/>
            <person name="Halim A."/>
            <person name="Hossen Q.M.M."/>
            <person name="Hossain M.Z."/>
            <person name="Ahmed R."/>
            <person name="Khan M.M."/>
            <person name="Islam R."/>
            <person name="Rashid M.M."/>
            <person name="Khan S.A."/>
            <person name="Rahman M.S."/>
            <person name="Alam M."/>
        </authorList>
    </citation>
    <scope>NUCLEOTIDE SEQUENCE [LARGE SCALE GENOMIC DNA]</scope>
    <source>
        <strain evidence="3">cv. CVL-1</strain>
        <tissue evidence="2">Whole seedling</tissue>
    </source>
</reference>
<keyword evidence="3" id="KW-1185">Reference proteome</keyword>
<organism evidence="2 3">
    <name type="scientific">Corchorus capsularis</name>
    <name type="common">Jute</name>
    <dbReference type="NCBI Taxonomy" id="210143"/>
    <lineage>
        <taxon>Eukaryota</taxon>
        <taxon>Viridiplantae</taxon>
        <taxon>Streptophyta</taxon>
        <taxon>Embryophyta</taxon>
        <taxon>Tracheophyta</taxon>
        <taxon>Spermatophyta</taxon>
        <taxon>Magnoliopsida</taxon>
        <taxon>eudicotyledons</taxon>
        <taxon>Gunneridae</taxon>
        <taxon>Pentapetalae</taxon>
        <taxon>rosids</taxon>
        <taxon>malvids</taxon>
        <taxon>Malvales</taxon>
        <taxon>Malvaceae</taxon>
        <taxon>Grewioideae</taxon>
        <taxon>Apeibeae</taxon>
        <taxon>Corchorus</taxon>
    </lineage>
</organism>
<protein>
    <submittedName>
        <fullName evidence="2">Uncharacterized protein</fullName>
    </submittedName>
</protein>
<sequence>MARAAASTRVAAPHCSSNRSPGKLEQKPYPKRFSMLQE</sequence>
<dbReference type="EMBL" id="AWWV01009545">
    <property type="protein sequence ID" value="OMO85864.1"/>
    <property type="molecule type" value="Genomic_DNA"/>
</dbReference>